<dbReference type="OrthoDB" id="9782022at2"/>
<evidence type="ECO:0000256" key="3">
    <source>
        <dbReference type="ARBA" id="ARBA00023315"/>
    </source>
</evidence>
<dbReference type="GO" id="GO:0005737">
    <property type="term" value="C:cytoplasm"/>
    <property type="evidence" value="ECO:0007669"/>
    <property type="project" value="UniProtKB-SubCell"/>
</dbReference>
<organism evidence="7 8">
    <name type="scientific">Rubripirellula reticaptiva</name>
    <dbReference type="NCBI Taxonomy" id="2528013"/>
    <lineage>
        <taxon>Bacteria</taxon>
        <taxon>Pseudomonadati</taxon>
        <taxon>Planctomycetota</taxon>
        <taxon>Planctomycetia</taxon>
        <taxon>Pirellulales</taxon>
        <taxon>Pirellulaceae</taxon>
        <taxon>Rubripirellula</taxon>
    </lineage>
</organism>
<evidence type="ECO:0000256" key="1">
    <source>
        <dbReference type="ARBA" id="ARBA00022490"/>
    </source>
</evidence>
<evidence type="ECO:0000256" key="2">
    <source>
        <dbReference type="ARBA" id="ARBA00022679"/>
    </source>
</evidence>
<dbReference type="PIRSF" id="PIRSF037208">
    <property type="entry name" value="ATE_pro_prd"/>
    <property type="match status" value="1"/>
</dbReference>
<comment type="catalytic activity">
    <reaction evidence="4">
        <text>N-terminal L-glutamyl-[protein] + L-leucyl-tRNA(Leu) = N-terminal L-leucyl-L-glutamyl-[protein] + tRNA(Leu) + H(+)</text>
        <dbReference type="Rhea" id="RHEA:50412"/>
        <dbReference type="Rhea" id="RHEA-COMP:9613"/>
        <dbReference type="Rhea" id="RHEA-COMP:9622"/>
        <dbReference type="Rhea" id="RHEA-COMP:12664"/>
        <dbReference type="Rhea" id="RHEA-COMP:12668"/>
        <dbReference type="ChEBI" id="CHEBI:15378"/>
        <dbReference type="ChEBI" id="CHEBI:64721"/>
        <dbReference type="ChEBI" id="CHEBI:78442"/>
        <dbReference type="ChEBI" id="CHEBI:78494"/>
        <dbReference type="ChEBI" id="CHEBI:133041"/>
        <dbReference type="EC" id="2.3.2.29"/>
    </reaction>
</comment>
<dbReference type="GO" id="GO:0008914">
    <property type="term" value="F:leucyl-tRNA--protein transferase activity"/>
    <property type="evidence" value="ECO:0007669"/>
    <property type="project" value="UniProtKB-UniRule"/>
</dbReference>
<dbReference type="SUPFAM" id="SSF55729">
    <property type="entry name" value="Acyl-CoA N-acyltransferases (Nat)"/>
    <property type="match status" value="1"/>
</dbReference>
<dbReference type="EMBL" id="SJPX01000004">
    <property type="protein sequence ID" value="TWU49688.1"/>
    <property type="molecule type" value="Genomic_DNA"/>
</dbReference>
<dbReference type="InterPro" id="IPR017138">
    <property type="entry name" value="Asp_Glu_LeuTrfase"/>
</dbReference>
<dbReference type="InterPro" id="IPR030700">
    <property type="entry name" value="N-end_Aminoacyl_Trfase"/>
</dbReference>
<reference evidence="7 8" key="1">
    <citation type="submission" date="2019-02" db="EMBL/GenBank/DDBJ databases">
        <title>Deep-cultivation of Planctomycetes and their phenomic and genomic characterization uncovers novel biology.</title>
        <authorList>
            <person name="Wiegand S."/>
            <person name="Jogler M."/>
            <person name="Boedeker C."/>
            <person name="Pinto D."/>
            <person name="Vollmers J."/>
            <person name="Rivas-Marin E."/>
            <person name="Kohn T."/>
            <person name="Peeters S.H."/>
            <person name="Heuer A."/>
            <person name="Rast P."/>
            <person name="Oberbeckmann S."/>
            <person name="Bunk B."/>
            <person name="Jeske O."/>
            <person name="Meyerdierks A."/>
            <person name="Storesund J.E."/>
            <person name="Kallscheuer N."/>
            <person name="Luecker S."/>
            <person name="Lage O.M."/>
            <person name="Pohl T."/>
            <person name="Merkel B.J."/>
            <person name="Hornburger P."/>
            <person name="Mueller R.-W."/>
            <person name="Bruemmer F."/>
            <person name="Labrenz M."/>
            <person name="Spormann A.M."/>
            <person name="Op Den Camp H."/>
            <person name="Overmann J."/>
            <person name="Amann R."/>
            <person name="Jetten M.S.M."/>
            <person name="Mascher T."/>
            <person name="Medema M.H."/>
            <person name="Devos D.P."/>
            <person name="Kaster A.-K."/>
            <person name="Ovreas L."/>
            <person name="Rohde M."/>
            <person name="Galperin M.Y."/>
            <person name="Jogler C."/>
        </authorList>
    </citation>
    <scope>NUCLEOTIDE SEQUENCE [LARGE SCALE GENOMIC DNA]</scope>
    <source>
        <strain evidence="7 8">Poly59</strain>
    </source>
</reference>
<sequence length="267" mass="30193">MENDRSGHLLARSQAIFGAVPVSHPESPLRTSQATCRLVVVQDQLQPCPYLDSTVARMPLRLPLGVVTPAITDELLANGFRRSGDLVYRTQCPECTECKPTRIEVDKFKLTSSMRRVINRGSRELTCHWNPPSVDDGRVALFNKHRHLRELGADTELISKDSYRSFLVDSCCDTRELAICLDDKLIAVAIVDAGQSSVSAVYTYFDPDASRFSLGTFAILKQIEWAKQTERRYVYLGMYVSANAHLNYKARFAPQQRYQDDVWVDQS</sequence>
<dbReference type="InterPro" id="IPR016181">
    <property type="entry name" value="Acyl_CoA_acyltransferase"/>
</dbReference>
<dbReference type="Proteomes" id="UP000317977">
    <property type="component" value="Unassembled WGS sequence"/>
</dbReference>
<comment type="subcellular location">
    <subcellularLocation>
        <location evidence="4">Cytoplasm</location>
    </subcellularLocation>
</comment>
<comment type="similarity">
    <text evidence="4">Belongs to the R-transferase family. Bpt subfamily.</text>
</comment>
<dbReference type="InterPro" id="IPR007472">
    <property type="entry name" value="N-end_Aminoacyl_Trfase_C"/>
</dbReference>
<dbReference type="PANTHER" id="PTHR21367">
    <property type="entry name" value="ARGININE-TRNA-PROTEIN TRANSFERASE 1"/>
    <property type="match status" value="1"/>
</dbReference>
<dbReference type="EC" id="2.3.2.29" evidence="4"/>
<evidence type="ECO:0000256" key="4">
    <source>
        <dbReference type="HAMAP-Rule" id="MF_00689"/>
    </source>
</evidence>
<dbReference type="AlphaFoldDB" id="A0A5C6ELH1"/>
<keyword evidence="8" id="KW-1185">Reference proteome</keyword>
<feature type="domain" description="N-end aminoacyl transferase N-terminal" evidence="5">
    <location>
        <begin position="46"/>
        <end position="116"/>
    </location>
</feature>
<dbReference type="GO" id="GO:0071596">
    <property type="term" value="P:ubiquitin-dependent protein catabolic process via the N-end rule pathway"/>
    <property type="evidence" value="ECO:0007669"/>
    <property type="project" value="InterPro"/>
</dbReference>
<evidence type="ECO:0000259" key="6">
    <source>
        <dbReference type="Pfam" id="PF04377"/>
    </source>
</evidence>
<proteinExistence type="inferred from homology"/>
<keyword evidence="2 4" id="KW-0808">Transferase</keyword>
<gene>
    <name evidence="4" type="primary">bpt</name>
    <name evidence="7" type="ORF">Poly59_43100</name>
</gene>
<evidence type="ECO:0000259" key="5">
    <source>
        <dbReference type="Pfam" id="PF04376"/>
    </source>
</evidence>
<dbReference type="HAMAP" id="MF_00689">
    <property type="entry name" value="Bpt"/>
    <property type="match status" value="1"/>
</dbReference>
<evidence type="ECO:0000313" key="8">
    <source>
        <dbReference type="Proteomes" id="UP000317977"/>
    </source>
</evidence>
<feature type="domain" description="N-end rule aminoacyl transferase C-terminal" evidence="6">
    <location>
        <begin position="139"/>
        <end position="258"/>
    </location>
</feature>
<evidence type="ECO:0000313" key="7">
    <source>
        <dbReference type="EMBL" id="TWU49688.1"/>
    </source>
</evidence>
<dbReference type="InterPro" id="IPR007471">
    <property type="entry name" value="N-end_Aminoacyl_Trfase_N"/>
</dbReference>
<dbReference type="Pfam" id="PF04377">
    <property type="entry name" value="ATE_C"/>
    <property type="match status" value="1"/>
</dbReference>
<protein>
    <recommendedName>
        <fullName evidence="4">Aspartate/glutamate leucyltransferase</fullName>
        <ecNumber evidence="4">2.3.2.29</ecNumber>
    </recommendedName>
</protein>
<keyword evidence="3 4" id="KW-0012">Acyltransferase</keyword>
<comment type="caution">
    <text evidence="7">The sequence shown here is derived from an EMBL/GenBank/DDBJ whole genome shotgun (WGS) entry which is preliminary data.</text>
</comment>
<comment type="function">
    <text evidence="4">Functions in the N-end rule pathway of protein degradation where it conjugates Leu from its aminoacyl-tRNA to the N-termini of proteins containing an N-terminal aspartate or glutamate.</text>
</comment>
<dbReference type="NCBIfam" id="NF002346">
    <property type="entry name" value="PRK01305.2-3"/>
    <property type="match status" value="1"/>
</dbReference>
<dbReference type="Pfam" id="PF04376">
    <property type="entry name" value="ATE_N"/>
    <property type="match status" value="1"/>
</dbReference>
<name>A0A5C6ELH1_9BACT</name>
<dbReference type="PANTHER" id="PTHR21367:SF1">
    <property type="entry name" value="ARGINYL-TRNA--PROTEIN TRANSFERASE 1"/>
    <property type="match status" value="1"/>
</dbReference>
<comment type="catalytic activity">
    <reaction evidence="4">
        <text>N-terminal L-aspartyl-[protein] + L-leucyl-tRNA(Leu) = N-terminal L-leucyl-L-aspartyl-[protein] + tRNA(Leu) + H(+)</text>
        <dbReference type="Rhea" id="RHEA:50420"/>
        <dbReference type="Rhea" id="RHEA-COMP:9613"/>
        <dbReference type="Rhea" id="RHEA-COMP:9622"/>
        <dbReference type="Rhea" id="RHEA-COMP:12669"/>
        <dbReference type="Rhea" id="RHEA-COMP:12674"/>
        <dbReference type="ChEBI" id="CHEBI:15378"/>
        <dbReference type="ChEBI" id="CHEBI:64720"/>
        <dbReference type="ChEBI" id="CHEBI:78442"/>
        <dbReference type="ChEBI" id="CHEBI:78494"/>
        <dbReference type="ChEBI" id="CHEBI:133042"/>
        <dbReference type="EC" id="2.3.2.29"/>
    </reaction>
</comment>
<dbReference type="GO" id="GO:0004057">
    <property type="term" value="F:arginyl-tRNA--protein transferase activity"/>
    <property type="evidence" value="ECO:0007669"/>
    <property type="project" value="InterPro"/>
</dbReference>
<accession>A0A5C6ELH1</accession>
<keyword evidence="1 4" id="KW-0963">Cytoplasm</keyword>